<evidence type="ECO:0000259" key="1">
    <source>
        <dbReference type="Pfam" id="PF12724"/>
    </source>
</evidence>
<name>A0A645FAA5_9ZZZZ</name>
<protein>
    <recommendedName>
        <fullName evidence="1">Flavodoxin domain-containing protein</fullName>
    </recommendedName>
</protein>
<gene>
    <name evidence="2" type="ORF">SDC9_157787</name>
</gene>
<dbReference type="InterPro" id="IPR026816">
    <property type="entry name" value="Flavodoxin_dom"/>
</dbReference>
<organism evidence="2">
    <name type="scientific">bioreactor metagenome</name>
    <dbReference type="NCBI Taxonomy" id="1076179"/>
    <lineage>
        <taxon>unclassified sequences</taxon>
        <taxon>metagenomes</taxon>
        <taxon>ecological metagenomes</taxon>
    </lineage>
</organism>
<sequence length="120" mass="13887">MTKNYDAICEKNIVVFTCGLGDPNEKENIDNIRQGLSKVFTKGMQEKIKVFHLRGGIDYSKLNFAHRSMMSMMNKMLKKKDPEKLNDEEKQMLDTYGGKVDFTDKNSIQPIIEHIKELDL</sequence>
<proteinExistence type="predicted"/>
<evidence type="ECO:0000313" key="2">
    <source>
        <dbReference type="EMBL" id="MPN10492.1"/>
    </source>
</evidence>
<feature type="domain" description="Flavodoxin" evidence="1">
    <location>
        <begin position="2"/>
        <end position="80"/>
    </location>
</feature>
<reference evidence="2" key="1">
    <citation type="submission" date="2019-08" db="EMBL/GenBank/DDBJ databases">
        <authorList>
            <person name="Kucharzyk K."/>
            <person name="Murdoch R.W."/>
            <person name="Higgins S."/>
            <person name="Loffler F."/>
        </authorList>
    </citation>
    <scope>NUCLEOTIDE SEQUENCE</scope>
</reference>
<accession>A0A645FAA5</accession>
<dbReference type="EMBL" id="VSSQ01056651">
    <property type="protein sequence ID" value="MPN10492.1"/>
    <property type="molecule type" value="Genomic_DNA"/>
</dbReference>
<comment type="caution">
    <text evidence="2">The sequence shown here is derived from an EMBL/GenBank/DDBJ whole genome shotgun (WGS) entry which is preliminary data.</text>
</comment>
<dbReference type="Pfam" id="PF12724">
    <property type="entry name" value="Flavodoxin_5"/>
    <property type="match status" value="1"/>
</dbReference>
<dbReference type="AlphaFoldDB" id="A0A645FAA5"/>